<protein>
    <recommendedName>
        <fullName evidence="3">Tartrate dehydrogenase</fullName>
    </recommendedName>
</protein>
<dbReference type="VEuPathDB" id="FungiDB:CIHG_01767"/>
<reference evidence="2" key="1">
    <citation type="journal article" date="2010" name="Genome Res.">
        <title>Population genomic sequencing of Coccidioides fungi reveals recent hybridization and transposon control.</title>
        <authorList>
            <person name="Neafsey D.E."/>
            <person name="Barker B.M."/>
            <person name="Sharpton T.J."/>
            <person name="Stajich J.E."/>
            <person name="Park D.J."/>
            <person name="Whiston E."/>
            <person name="Hung C.-Y."/>
            <person name="McMahan C."/>
            <person name="White J."/>
            <person name="Sykes S."/>
            <person name="Heiman D."/>
            <person name="Young S."/>
            <person name="Zeng Q."/>
            <person name="Abouelleil A."/>
            <person name="Aftuck L."/>
            <person name="Bessette D."/>
            <person name="Brown A."/>
            <person name="FitzGerald M."/>
            <person name="Lui A."/>
            <person name="Macdonald J.P."/>
            <person name="Priest M."/>
            <person name="Orbach M.J."/>
            <person name="Galgiani J.N."/>
            <person name="Kirkland T.N."/>
            <person name="Cole G.T."/>
            <person name="Birren B.W."/>
            <person name="Henn M.R."/>
            <person name="Taylor J.W."/>
            <person name="Rounsley S.D."/>
        </authorList>
    </citation>
    <scope>NUCLEOTIDE SEQUENCE [LARGE SCALE GENOMIC DNA]</scope>
    <source>
        <strain evidence="2">H538.4</strain>
    </source>
</reference>
<organism evidence="1 2">
    <name type="scientific">Coccidioides immitis H538.4</name>
    <dbReference type="NCBI Taxonomy" id="396776"/>
    <lineage>
        <taxon>Eukaryota</taxon>
        <taxon>Fungi</taxon>
        <taxon>Dikarya</taxon>
        <taxon>Ascomycota</taxon>
        <taxon>Pezizomycotina</taxon>
        <taxon>Eurotiomycetes</taxon>
        <taxon>Eurotiomycetidae</taxon>
        <taxon>Onygenales</taxon>
        <taxon>Onygenaceae</taxon>
        <taxon>Coccidioides</taxon>
    </lineage>
</organism>
<accession>A0A0J8UA58</accession>
<evidence type="ECO:0000313" key="1">
    <source>
        <dbReference type="EMBL" id="KMU83983.1"/>
    </source>
</evidence>
<dbReference type="AlphaFoldDB" id="A0A0J8UA58"/>
<evidence type="ECO:0008006" key="3">
    <source>
        <dbReference type="Google" id="ProtNLM"/>
    </source>
</evidence>
<dbReference type="EMBL" id="DS016984">
    <property type="protein sequence ID" value="KMU83983.1"/>
    <property type="molecule type" value="Genomic_DNA"/>
</dbReference>
<name>A0A0J8UA58_COCIT</name>
<proteinExistence type="predicted"/>
<dbReference type="Proteomes" id="UP000054563">
    <property type="component" value="Unassembled WGS sequence"/>
</dbReference>
<sequence length="62" mass="6833">MAASRTLRIGLIPGDGIGREVIPVCYHTLLSGAPKDWQIDRLSNNDAISRPAVESSKRFRLL</sequence>
<gene>
    <name evidence="1" type="ORF">CIHG_01767</name>
</gene>
<evidence type="ECO:0000313" key="2">
    <source>
        <dbReference type="Proteomes" id="UP000054563"/>
    </source>
</evidence>